<sequence length="265" mass="29953">MRILTSLGLLPAPVHLGFAASSRVKYNFTSDWRLFVGDAKAVQASSFDDNDWKPITTPHAWNEDEAFLVDIANLSTGIAWYRKNFKLPSSATGKKVFLEFEGIRHSGEFYLNGNWIGRIAARIDNSWNYHEVSTGSTYQWSDKNLYANYGGINKNVYLHVADRLYQTLPLYSHLGTTGVYVYPSKIDDARTTSITAESQVWNEYNSSKLLGYRVEVSNASSKVIKSFNGAHYTLQPNETRIIAASSVLLDLNFWGWGWGWGYGYL</sequence>
<reference evidence="2" key="1">
    <citation type="submission" date="2022-10" db="EMBL/GenBank/DDBJ databases">
        <title>Tapping the CABI collections for fungal endophytes: first genome assemblies for Collariella, Neodidymelliopsis, Ascochyta clinopodiicola, Didymella pomorum, Didymosphaeria variabile, Neocosmospora piperis and Neocucurbitaria cava.</title>
        <authorList>
            <person name="Hill R."/>
        </authorList>
    </citation>
    <scope>NUCLEOTIDE SEQUENCE</scope>
    <source>
        <strain evidence="2">IMI 356815</strain>
    </source>
</reference>
<evidence type="ECO:0000256" key="1">
    <source>
        <dbReference type="SAM" id="SignalP"/>
    </source>
</evidence>
<evidence type="ECO:0000313" key="3">
    <source>
        <dbReference type="Proteomes" id="UP001140513"/>
    </source>
</evidence>
<gene>
    <name evidence="2" type="ORF">N0V89_003931</name>
</gene>
<dbReference type="SUPFAM" id="SSF49785">
    <property type="entry name" value="Galactose-binding domain-like"/>
    <property type="match status" value="1"/>
</dbReference>
<dbReference type="Proteomes" id="UP001140513">
    <property type="component" value="Unassembled WGS sequence"/>
</dbReference>
<dbReference type="EMBL" id="JAPEUX010000003">
    <property type="protein sequence ID" value="KAJ4355906.1"/>
    <property type="molecule type" value="Genomic_DNA"/>
</dbReference>
<dbReference type="PANTHER" id="PTHR42732:SF1">
    <property type="entry name" value="BETA-MANNOSIDASE"/>
    <property type="match status" value="1"/>
</dbReference>
<dbReference type="InterPro" id="IPR008979">
    <property type="entry name" value="Galactose-bd-like_sf"/>
</dbReference>
<keyword evidence="1" id="KW-0732">Signal</keyword>
<dbReference type="InterPro" id="IPR051913">
    <property type="entry name" value="GH2_Domain-Containing"/>
</dbReference>
<dbReference type="RefSeq" id="XP_056073032.1">
    <property type="nucleotide sequence ID" value="XM_056212724.1"/>
</dbReference>
<comment type="caution">
    <text evidence="2">The sequence shown here is derived from an EMBL/GenBank/DDBJ whole genome shotgun (WGS) entry which is preliminary data.</text>
</comment>
<evidence type="ECO:0000313" key="2">
    <source>
        <dbReference type="EMBL" id="KAJ4355906.1"/>
    </source>
</evidence>
<dbReference type="AlphaFoldDB" id="A0A9W8XQ99"/>
<dbReference type="OrthoDB" id="408532at2759"/>
<protein>
    <recommendedName>
        <fullName evidence="4">Beta-galactosidase</fullName>
    </recommendedName>
</protein>
<dbReference type="GeneID" id="80907461"/>
<name>A0A9W8XQ99_9PLEO</name>
<dbReference type="GO" id="GO:0004553">
    <property type="term" value="F:hydrolase activity, hydrolyzing O-glycosyl compounds"/>
    <property type="evidence" value="ECO:0007669"/>
    <property type="project" value="InterPro"/>
</dbReference>
<accession>A0A9W8XQ99</accession>
<dbReference type="GO" id="GO:0005975">
    <property type="term" value="P:carbohydrate metabolic process"/>
    <property type="evidence" value="ECO:0007669"/>
    <property type="project" value="InterPro"/>
</dbReference>
<evidence type="ECO:0008006" key="4">
    <source>
        <dbReference type="Google" id="ProtNLM"/>
    </source>
</evidence>
<feature type="chain" id="PRO_5040911417" description="Beta-galactosidase" evidence="1">
    <location>
        <begin position="20"/>
        <end position="265"/>
    </location>
</feature>
<dbReference type="PANTHER" id="PTHR42732">
    <property type="entry name" value="BETA-GALACTOSIDASE"/>
    <property type="match status" value="1"/>
</dbReference>
<dbReference type="Gene3D" id="2.60.120.260">
    <property type="entry name" value="Galactose-binding domain-like"/>
    <property type="match status" value="1"/>
</dbReference>
<feature type="signal peptide" evidence="1">
    <location>
        <begin position="1"/>
        <end position="19"/>
    </location>
</feature>
<keyword evidence="3" id="KW-1185">Reference proteome</keyword>
<proteinExistence type="predicted"/>
<organism evidence="2 3">
    <name type="scientific">Didymosphaeria variabile</name>
    <dbReference type="NCBI Taxonomy" id="1932322"/>
    <lineage>
        <taxon>Eukaryota</taxon>
        <taxon>Fungi</taxon>
        <taxon>Dikarya</taxon>
        <taxon>Ascomycota</taxon>
        <taxon>Pezizomycotina</taxon>
        <taxon>Dothideomycetes</taxon>
        <taxon>Pleosporomycetidae</taxon>
        <taxon>Pleosporales</taxon>
        <taxon>Massarineae</taxon>
        <taxon>Didymosphaeriaceae</taxon>
        <taxon>Didymosphaeria</taxon>
    </lineage>
</organism>